<dbReference type="STRING" id="1003.SAMN04488541_102232"/>
<reference evidence="3 4" key="1">
    <citation type="submission" date="2016-10" db="EMBL/GenBank/DDBJ databases">
        <authorList>
            <person name="de Groot N.N."/>
        </authorList>
    </citation>
    <scope>NUCLEOTIDE SEQUENCE [LARGE SCALE GENOMIC DNA]</scope>
    <source>
        <strain>GEY</strain>
        <strain evidence="4">DSM 9560</strain>
    </source>
</reference>
<dbReference type="RefSeq" id="WP_091546057.1">
    <property type="nucleotide sequence ID" value="NZ_FONY01000022.1"/>
</dbReference>
<feature type="domain" description="TerD" evidence="2">
    <location>
        <begin position="17"/>
        <end position="188"/>
    </location>
</feature>
<dbReference type="GO" id="GO:0046690">
    <property type="term" value="P:response to tellurium ion"/>
    <property type="evidence" value="ECO:0007669"/>
    <property type="project" value="UniProtKB-KW"/>
</dbReference>
<dbReference type="PANTHER" id="PTHR32097">
    <property type="entry name" value="CAMP-BINDING PROTEIN 1-RELATED"/>
    <property type="match status" value="1"/>
</dbReference>
<sequence length="203" mass="22650">MFESGTVILIKAASSAKPIKVNIGINWGAIAQKKLLGLFPKWENVNLDICVAIFNNNKDMIDLIYPAKTHSSDGAVYHSGDDTTGDKSIKEDNKDNEVISINFEKLSQNIVQMVFFLVSANRQDFAHIPYSKVRIYSGEVHQIENIFGEYNISAQKQFAGKVAMVLGKLYKEAENWQFKAIGEGLTSEKLLSTVSVIKERFLG</sequence>
<evidence type="ECO:0000313" key="3">
    <source>
        <dbReference type="EMBL" id="SFF25684.1"/>
    </source>
</evidence>
<organism evidence="3 4">
    <name type="scientific">Thermoflexibacter ruber</name>
    <dbReference type="NCBI Taxonomy" id="1003"/>
    <lineage>
        <taxon>Bacteria</taxon>
        <taxon>Pseudomonadati</taxon>
        <taxon>Bacteroidota</taxon>
        <taxon>Cytophagia</taxon>
        <taxon>Cytophagales</taxon>
        <taxon>Thermoflexibacteraceae</taxon>
        <taxon>Thermoflexibacter</taxon>
    </lineage>
</organism>
<gene>
    <name evidence="3" type="ORF">SAMN04488541_102232</name>
</gene>
<dbReference type="Proteomes" id="UP000199513">
    <property type="component" value="Unassembled WGS sequence"/>
</dbReference>
<name>A0A1I2H676_9BACT</name>
<keyword evidence="1" id="KW-0778">Tellurium resistance</keyword>
<dbReference type="CDD" id="cd06974">
    <property type="entry name" value="TerD_like"/>
    <property type="match status" value="1"/>
</dbReference>
<evidence type="ECO:0000256" key="1">
    <source>
        <dbReference type="ARBA" id="ARBA00022686"/>
    </source>
</evidence>
<dbReference type="PANTHER" id="PTHR32097:SF17">
    <property type="entry name" value="CAMP-BINDING PROTEIN 1-RELATED"/>
    <property type="match status" value="1"/>
</dbReference>
<dbReference type="InterPro" id="IPR051324">
    <property type="entry name" value="Stress/Tellurium_Resist"/>
</dbReference>
<protein>
    <submittedName>
        <fullName evidence="3">Tellurium resistance protein TerZ</fullName>
    </submittedName>
</protein>
<dbReference type="InterPro" id="IPR003325">
    <property type="entry name" value="TerD"/>
</dbReference>
<evidence type="ECO:0000259" key="2">
    <source>
        <dbReference type="Pfam" id="PF02342"/>
    </source>
</evidence>
<keyword evidence="4" id="KW-1185">Reference proteome</keyword>
<dbReference type="EMBL" id="FONY01000022">
    <property type="protein sequence ID" value="SFF25684.1"/>
    <property type="molecule type" value="Genomic_DNA"/>
</dbReference>
<evidence type="ECO:0000313" key="4">
    <source>
        <dbReference type="Proteomes" id="UP000199513"/>
    </source>
</evidence>
<dbReference type="OrthoDB" id="978360at2"/>
<proteinExistence type="predicted"/>
<dbReference type="Gene3D" id="2.60.60.30">
    <property type="entry name" value="sav2460 like domains"/>
    <property type="match status" value="1"/>
</dbReference>
<dbReference type="AlphaFoldDB" id="A0A1I2H676"/>
<dbReference type="Pfam" id="PF02342">
    <property type="entry name" value="TerD"/>
    <property type="match status" value="1"/>
</dbReference>
<accession>A0A1I2H676</accession>